<evidence type="ECO:0000256" key="1">
    <source>
        <dbReference type="ARBA" id="ARBA00022538"/>
    </source>
</evidence>
<dbReference type="InterPro" id="IPR050721">
    <property type="entry name" value="Trk_Ktr_HKT_K-transport"/>
</dbReference>
<evidence type="ECO:0000313" key="4">
    <source>
        <dbReference type="EMBL" id="MCG4611203.1"/>
    </source>
</evidence>
<dbReference type="InterPro" id="IPR003148">
    <property type="entry name" value="RCK_N"/>
</dbReference>
<keyword evidence="1" id="KW-0813">Transport</keyword>
<dbReference type="InterPro" id="IPR006036">
    <property type="entry name" value="K_uptake_TrkA"/>
</dbReference>
<dbReference type="PANTHER" id="PTHR43833">
    <property type="entry name" value="POTASSIUM CHANNEL PROTEIN 2-RELATED-RELATED"/>
    <property type="match status" value="1"/>
</dbReference>
<dbReference type="SUPFAM" id="SSF51735">
    <property type="entry name" value="NAD(P)-binding Rossmann-fold domains"/>
    <property type="match status" value="1"/>
</dbReference>
<dbReference type="Proteomes" id="UP001298681">
    <property type="component" value="Unassembled WGS sequence"/>
</dbReference>
<dbReference type="InterPro" id="IPR036291">
    <property type="entry name" value="NAD(P)-bd_dom_sf"/>
</dbReference>
<organism evidence="4 5">
    <name type="scientific">Anaeromassilibacillus senegalensis</name>
    <dbReference type="NCBI Taxonomy" id="1673717"/>
    <lineage>
        <taxon>Bacteria</taxon>
        <taxon>Bacillati</taxon>
        <taxon>Bacillota</taxon>
        <taxon>Clostridia</taxon>
        <taxon>Eubacteriales</taxon>
        <taxon>Acutalibacteraceae</taxon>
        <taxon>Anaeromassilibacillus</taxon>
    </lineage>
</organism>
<dbReference type="PANTHER" id="PTHR43833:SF8">
    <property type="entry name" value="TRK SYSTEM POTASSIUM UPTAKE PROTEIN TRKA"/>
    <property type="match status" value="1"/>
</dbReference>
<protein>
    <submittedName>
        <fullName evidence="4">TrkA family potassium uptake protein</fullName>
    </submittedName>
</protein>
<dbReference type="PROSITE" id="PS51201">
    <property type="entry name" value="RCK_N"/>
    <property type="match status" value="1"/>
</dbReference>
<reference evidence="4 5" key="1">
    <citation type="submission" date="2022-01" db="EMBL/GenBank/DDBJ databases">
        <title>Collection of gut derived symbiotic bacterial strains cultured from healthy donors.</title>
        <authorList>
            <person name="Lin H."/>
            <person name="Kohout C."/>
            <person name="Waligurski E."/>
            <person name="Pamer E.G."/>
        </authorList>
    </citation>
    <scope>NUCLEOTIDE SEQUENCE [LARGE SCALE GENOMIC DNA]</scope>
    <source>
        <strain evidence="4 5">DFI.7.58</strain>
    </source>
</reference>
<sequence>MNVLVIGCGRLGRRLAELLDHHGHDVAIVDSDTDAFRMLEDDFNGMTVTGFPMDTHVLKNAGIESCDAVAVCTPDDNLNITISQIAKEFFGVQNVVARISDPAREKVFKRFGLKTVCHTKLAGDAMFAALTQPWDSKEVTFGTATAGFYTKEADRAWYGLSLDRFPMKEGQILFGVVHADGTMVLNTGRKDQLIMENDRLVFAKIID</sequence>
<comment type="caution">
    <text evidence="4">The sequence shown here is derived from an EMBL/GenBank/DDBJ whole genome shotgun (WGS) entry which is preliminary data.</text>
</comment>
<keyword evidence="1" id="KW-0633">Potassium transport</keyword>
<keyword evidence="2" id="KW-0630">Potassium</keyword>
<dbReference type="Pfam" id="PF02254">
    <property type="entry name" value="TrkA_N"/>
    <property type="match status" value="1"/>
</dbReference>
<evidence type="ECO:0000313" key="5">
    <source>
        <dbReference type="Proteomes" id="UP001298681"/>
    </source>
</evidence>
<keyword evidence="5" id="KW-1185">Reference proteome</keyword>
<dbReference type="RefSeq" id="WP_237966916.1">
    <property type="nucleotide sequence ID" value="NZ_JAKNHQ010000012.1"/>
</dbReference>
<dbReference type="EMBL" id="JAKNHQ010000012">
    <property type="protein sequence ID" value="MCG4611203.1"/>
    <property type="molecule type" value="Genomic_DNA"/>
</dbReference>
<evidence type="ECO:0000256" key="2">
    <source>
        <dbReference type="ARBA" id="ARBA00022958"/>
    </source>
</evidence>
<gene>
    <name evidence="4" type="ORF">L0P57_09700</name>
</gene>
<proteinExistence type="predicted"/>
<feature type="domain" description="RCK N-terminal" evidence="3">
    <location>
        <begin position="1"/>
        <end position="127"/>
    </location>
</feature>
<evidence type="ECO:0000259" key="3">
    <source>
        <dbReference type="PROSITE" id="PS51201"/>
    </source>
</evidence>
<keyword evidence="1" id="KW-0406">Ion transport</keyword>
<name>A0ABS9MK60_9FIRM</name>
<dbReference type="Gene3D" id="3.40.50.720">
    <property type="entry name" value="NAD(P)-binding Rossmann-like Domain"/>
    <property type="match status" value="1"/>
</dbReference>
<accession>A0ABS9MK60</accession>
<dbReference type="PRINTS" id="PR00335">
    <property type="entry name" value="KUPTAKETRKA"/>
</dbReference>